<evidence type="ECO:0000313" key="7">
    <source>
        <dbReference type="Proteomes" id="UP000321491"/>
    </source>
</evidence>
<evidence type="ECO:0000256" key="4">
    <source>
        <dbReference type="PROSITE-ProRule" id="PRU00510"/>
    </source>
</evidence>
<dbReference type="SUPFAM" id="SSF109635">
    <property type="entry name" value="DnaK suppressor protein DksA, alpha-hairpin domain"/>
    <property type="match status" value="1"/>
</dbReference>
<dbReference type="Proteomes" id="UP000321491">
    <property type="component" value="Unassembled WGS sequence"/>
</dbReference>
<reference evidence="6 7" key="1">
    <citation type="submission" date="2019-07" db="EMBL/GenBank/DDBJ databases">
        <title>Whole genome shotgun sequence of Cerasibacillus quisquiliarum NBRC 102429.</title>
        <authorList>
            <person name="Hosoyama A."/>
            <person name="Uohara A."/>
            <person name="Ohji S."/>
            <person name="Ichikawa N."/>
        </authorList>
    </citation>
    <scope>NUCLEOTIDE SEQUENCE [LARGE SCALE GENOMIC DNA]</scope>
    <source>
        <strain evidence="6 7">NBRC 102429</strain>
    </source>
</reference>
<dbReference type="EMBL" id="BJXW01000022">
    <property type="protein sequence ID" value="GEN31773.1"/>
    <property type="molecule type" value="Genomic_DNA"/>
</dbReference>
<feature type="domain" description="Zinc finger DksA/TraR C4-type" evidence="5">
    <location>
        <begin position="86"/>
        <end position="114"/>
    </location>
</feature>
<evidence type="ECO:0000256" key="2">
    <source>
        <dbReference type="ARBA" id="ARBA00022771"/>
    </source>
</evidence>
<evidence type="ECO:0000313" key="6">
    <source>
        <dbReference type="EMBL" id="GEN31773.1"/>
    </source>
</evidence>
<comment type="caution">
    <text evidence="6">The sequence shown here is derived from an EMBL/GenBank/DDBJ whole genome shotgun (WGS) entry which is preliminary data.</text>
</comment>
<accession>A0A511V1Z4</accession>
<dbReference type="RefSeq" id="WP_146938153.1">
    <property type="nucleotide sequence ID" value="NZ_BJXW01000022.1"/>
</dbReference>
<dbReference type="PROSITE" id="PS51128">
    <property type="entry name" value="ZF_DKSA_2"/>
    <property type="match status" value="1"/>
</dbReference>
<dbReference type="Pfam" id="PF01258">
    <property type="entry name" value="zf-dskA_traR"/>
    <property type="match status" value="1"/>
</dbReference>
<sequence>MLSDTEKNHLKATLVSRQNELFPQIQNHYGLENAQRQTTGELSNYDNHPGDLGTETYERAKDLALNEHLEKELEDINRALHAIEEGSYGICVECGEDIPYERLEAVPTTDRCIEHASNTLYENARPVEEQVFSPNINPDDTTSEKQLGYDAEDAWQEVSQYGTSETPSDFFGDRKDYNEMYPNNDGFVGFVEEIENMMTSTDDGEILGTELRQNKLENYEITEEE</sequence>
<feature type="zinc finger region" description="dksA C4-type" evidence="4">
    <location>
        <begin position="91"/>
        <end position="115"/>
    </location>
</feature>
<protein>
    <recommendedName>
        <fullName evidence="5">Zinc finger DksA/TraR C4-type domain-containing protein</fullName>
    </recommendedName>
</protein>
<organism evidence="6 7">
    <name type="scientific">Cerasibacillus quisquiliarum</name>
    <dbReference type="NCBI Taxonomy" id="227865"/>
    <lineage>
        <taxon>Bacteria</taxon>
        <taxon>Bacillati</taxon>
        <taxon>Bacillota</taxon>
        <taxon>Bacilli</taxon>
        <taxon>Bacillales</taxon>
        <taxon>Bacillaceae</taxon>
        <taxon>Cerasibacillus</taxon>
    </lineage>
</organism>
<dbReference type="OrthoDB" id="9811543at2"/>
<keyword evidence="2" id="KW-0863">Zinc-finger</keyword>
<evidence type="ECO:0000256" key="1">
    <source>
        <dbReference type="ARBA" id="ARBA00022723"/>
    </source>
</evidence>
<dbReference type="InterPro" id="IPR014240">
    <property type="entry name" value="YteA"/>
</dbReference>
<dbReference type="SUPFAM" id="SSF57716">
    <property type="entry name" value="Glucocorticoid receptor-like (DNA-binding domain)"/>
    <property type="match status" value="1"/>
</dbReference>
<evidence type="ECO:0000256" key="3">
    <source>
        <dbReference type="ARBA" id="ARBA00022833"/>
    </source>
</evidence>
<dbReference type="InterPro" id="IPR037187">
    <property type="entry name" value="DnaK_N"/>
</dbReference>
<dbReference type="PANTHER" id="PTHR33823:SF4">
    <property type="entry name" value="GENERAL STRESS PROTEIN 16O"/>
    <property type="match status" value="1"/>
</dbReference>
<name>A0A511V1Z4_9BACI</name>
<keyword evidence="1" id="KW-0479">Metal-binding</keyword>
<keyword evidence="7" id="KW-1185">Reference proteome</keyword>
<dbReference type="AlphaFoldDB" id="A0A511V1Z4"/>
<proteinExistence type="predicted"/>
<evidence type="ECO:0000259" key="5">
    <source>
        <dbReference type="Pfam" id="PF01258"/>
    </source>
</evidence>
<keyword evidence="3" id="KW-0862">Zinc</keyword>
<dbReference type="GO" id="GO:0008270">
    <property type="term" value="F:zinc ion binding"/>
    <property type="evidence" value="ECO:0007669"/>
    <property type="project" value="UniProtKB-KW"/>
</dbReference>
<dbReference type="InterPro" id="IPR000962">
    <property type="entry name" value="Znf_DskA_TraR"/>
</dbReference>
<dbReference type="PANTHER" id="PTHR33823">
    <property type="entry name" value="RNA POLYMERASE-BINDING TRANSCRIPTION FACTOR DKSA-RELATED"/>
    <property type="match status" value="1"/>
</dbReference>
<gene>
    <name evidence="6" type="ORF">CQU01_20110</name>
</gene>
<dbReference type="NCBIfam" id="TIGR02890">
    <property type="entry name" value="bacill_yteA"/>
    <property type="match status" value="1"/>
</dbReference>
<dbReference type="Gene3D" id="1.20.120.910">
    <property type="entry name" value="DksA, coiled-coil domain"/>
    <property type="match status" value="1"/>
</dbReference>